<dbReference type="GO" id="GO:0008137">
    <property type="term" value="F:NADH dehydrogenase (ubiquinone) activity"/>
    <property type="evidence" value="ECO:0007669"/>
    <property type="project" value="InterPro"/>
</dbReference>
<comment type="function">
    <text evidence="5">NDH-1 shuttles electrons from NADH, via FMN and iron-sulfur (Fe-S) centers, to quinones in the respiratory chain. The immediate electron acceptor for the enzyme in this species is believed to be a menaquinone. Couples the redox reaction to proton translocation (for every two electrons transferred, four hydrogen ions are translocated across the cytoplasmic membrane), and thus conserves the redox energy in a proton gradient.</text>
</comment>
<feature type="transmembrane region" description="Helical" evidence="5">
    <location>
        <begin position="290"/>
        <end position="308"/>
    </location>
</feature>
<keyword evidence="3 5" id="KW-1133">Transmembrane helix</keyword>
<dbReference type="OrthoDB" id="9811718at2"/>
<dbReference type="GO" id="GO:0050136">
    <property type="term" value="F:NADH dehydrogenase (quinone) (non-electrogenic) activity"/>
    <property type="evidence" value="ECO:0007669"/>
    <property type="project" value="UniProtKB-UniRule"/>
</dbReference>
<comment type="catalytic activity">
    <reaction evidence="5">
        <text>a quinone + NADH + 5 H(+)(in) = a quinol + NAD(+) + 4 H(+)(out)</text>
        <dbReference type="Rhea" id="RHEA:57888"/>
        <dbReference type="ChEBI" id="CHEBI:15378"/>
        <dbReference type="ChEBI" id="CHEBI:24646"/>
        <dbReference type="ChEBI" id="CHEBI:57540"/>
        <dbReference type="ChEBI" id="CHEBI:57945"/>
        <dbReference type="ChEBI" id="CHEBI:132124"/>
    </reaction>
</comment>
<keyword evidence="5" id="KW-0874">Quinone</keyword>
<evidence type="ECO:0000256" key="3">
    <source>
        <dbReference type="ARBA" id="ARBA00022989"/>
    </source>
</evidence>
<evidence type="ECO:0000313" key="9">
    <source>
        <dbReference type="Proteomes" id="UP000077412"/>
    </source>
</evidence>
<evidence type="ECO:0000313" key="8">
    <source>
        <dbReference type="EMBL" id="ANX14100.1"/>
    </source>
</evidence>
<keyword evidence="9" id="KW-1185">Reference proteome</keyword>
<dbReference type="Proteomes" id="UP000077412">
    <property type="component" value="Chromosome"/>
</dbReference>
<dbReference type="InterPro" id="IPR010096">
    <property type="entry name" value="NADH-Q_OxRdtase_suN/2"/>
</dbReference>
<feature type="transmembrane region" description="Helical" evidence="5">
    <location>
        <begin position="113"/>
        <end position="128"/>
    </location>
</feature>
<dbReference type="HAMAP" id="MF_00445">
    <property type="entry name" value="NDH1_NuoN_1"/>
    <property type="match status" value="1"/>
</dbReference>
<keyword evidence="5" id="KW-1278">Translocase</keyword>
<sequence length="511" mass="56197">MDLDTLLSFKWSVMAPEFIILGVATLLSVIDLFMKKESSRKPLAWLAGAGVLGALAAIFMQLDTEVTSILYDTYRLDSFSKAFKILLLLGTLLVLVLAASYKKEDIEENRGEFYYLLLSALLGAMMMASSADLITLFVGLELLSLASYIMAGLERRNKRSNESAFKYVVSGGIATAITLFGMSYVFGLTGETNLFLIAQNMQDPELLKHGFLLMFAFLITFAGLTFKIAAAPLHMWAPDVYEGAPVPVTAFLSVVSKTAGFVILLRFIIITFIAAPGIDSESLLLEVQPYVMILAAATMIIGNVTALRQRNIKRMFAYSSIAQAGYILVPFVSNSSLLFELIWFYLLAYLFMNIGAFTIIQVLTAQEKSNDISIFRGLFKRSPWLAVPMTFFLLSLAGIPITAGFVGKFGIFMGALGLEPAHYWLAAVMMATTLVSYVYYFNVIAVMFFRDGEGAKVAVPSGLAAVLAFCAVSTVILGVMPDLALDFFYGNFDINEFFMNIEAVDTHTHDH</sequence>
<feature type="transmembrane region" description="Helical" evidence="5">
    <location>
        <begin position="12"/>
        <end position="34"/>
    </location>
</feature>
<dbReference type="Pfam" id="PF00361">
    <property type="entry name" value="Proton_antipo_M"/>
    <property type="match status" value="1"/>
</dbReference>
<dbReference type="GO" id="GO:0042773">
    <property type="term" value="P:ATP synthesis coupled electron transport"/>
    <property type="evidence" value="ECO:0007669"/>
    <property type="project" value="InterPro"/>
</dbReference>
<feature type="transmembrane region" description="Helical" evidence="5">
    <location>
        <begin position="134"/>
        <end position="153"/>
    </location>
</feature>
<dbReference type="GO" id="GO:0048038">
    <property type="term" value="F:quinone binding"/>
    <property type="evidence" value="ECO:0007669"/>
    <property type="project" value="UniProtKB-KW"/>
</dbReference>
<feature type="transmembrane region" description="Helical" evidence="5">
    <location>
        <begin position="342"/>
        <end position="363"/>
    </location>
</feature>
<evidence type="ECO:0000256" key="2">
    <source>
        <dbReference type="ARBA" id="ARBA00022692"/>
    </source>
</evidence>
<comment type="subunit">
    <text evidence="5">NDH-1 is composed of 14 different subunits. Subunits NuoA, H, J, K, L, M, N constitute the membrane sector of the complex.</text>
</comment>
<evidence type="ECO:0000256" key="4">
    <source>
        <dbReference type="ARBA" id="ARBA00023136"/>
    </source>
</evidence>
<organism evidence="8 9">
    <name type="scientific">Fictibacillus arsenicus</name>
    <dbReference type="NCBI Taxonomy" id="255247"/>
    <lineage>
        <taxon>Bacteria</taxon>
        <taxon>Bacillati</taxon>
        <taxon>Bacillota</taxon>
        <taxon>Bacilli</taxon>
        <taxon>Bacillales</taxon>
        <taxon>Fictibacillaceae</taxon>
        <taxon>Fictibacillus</taxon>
    </lineage>
</organism>
<reference evidence="8 9" key="1">
    <citation type="submission" date="2016-08" db="EMBL/GenBank/DDBJ databases">
        <title>Complete genome sequence of Fictibacillus arsenicus G25-54, a strain with toxicity to nematodes and a potential arsenic-resistance activity.</title>
        <authorList>
            <person name="Zheng Z."/>
        </authorList>
    </citation>
    <scope>NUCLEOTIDE SEQUENCE [LARGE SCALE GENOMIC DNA]</scope>
    <source>
        <strain evidence="8 9">G25-54</strain>
    </source>
</reference>
<keyword evidence="5" id="KW-0813">Transport</keyword>
<dbReference type="RefSeq" id="WP_066293839.1">
    <property type="nucleotide sequence ID" value="NZ_CP016761.1"/>
</dbReference>
<evidence type="ECO:0000256" key="5">
    <source>
        <dbReference type="HAMAP-Rule" id="MF_00445"/>
    </source>
</evidence>
<feature type="transmembrane region" description="Helical" evidence="5">
    <location>
        <begin position="315"/>
        <end position="336"/>
    </location>
</feature>
<dbReference type="KEGG" id="far:ABE41_018975"/>
<dbReference type="NCBIfam" id="TIGR01770">
    <property type="entry name" value="NDH_I_N"/>
    <property type="match status" value="1"/>
</dbReference>
<dbReference type="EMBL" id="CP016761">
    <property type="protein sequence ID" value="ANX14100.1"/>
    <property type="molecule type" value="Genomic_DNA"/>
</dbReference>
<protein>
    <recommendedName>
        <fullName evidence="5">NADH-quinone oxidoreductase subunit N</fullName>
        <ecNumber evidence="5">7.1.1.-</ecNumber>
    </recommendedName>
    <alternativeName>
        <fullName evidence="5">NADH dehydrogenase I subunit N</fullName>
    </alternativeName>
    <alternativeName>
        <fullName evidence="5">NDH-1 subunit N</fullName>
    </alternativeName>
</protein>
<feature type="transmembrane region" description="Helical" evidence="5">
    <location>
        <begin position="82"/>
        <end position="101"/>
    </location>
</feature>
<dbReference type="GO" id="GO:0005886">
    <property type="term" value="C:plasma membrane"/>
    <property type="evidence" value="ECO:0007669"/>
    <property type="project" value="UniProtKB-SubCell"/>
</dbReference>
<gene>
    <name evidence="5" type="primary">nuoN</name>
    <name evidence="8" type="ORF">ABE41_018975</name>
</gene>
<keyword evidence="2 5" id="KW-0812">Transmembrane</keyword>
<feature type="transmembrane region" description="Helical" evidence="5">
    <location>
        <begin position="461"/>
        <end position="480"/>
    </location>
</feature>
<feature type="transmembrane region" description="Helical" evidence="5">
    <location>
        <begin position="384"/>
        <end position="403"/>
    </location>
</feature>
<keyword evidence="4 5" id="KW-0472">Membrane</keyword>
<feature type="transmembrane region" description="Helical" evidence="5">
    <location>
        <begin position="259"/>
        <end position="278"/>
    </location>
</feature>
<name>A0A1B1Z9I1_9BACL</name>
<dbReference type="InterPro" id="IPR001750">
    <property type="entry name" value="ND/Mrp_TM"/>
</dbReference>
<comment type="similarity">
    <text evidence="5">Belongs to the complex I subunit 2 family.</text>
</comment>
<evidence type="ECO:0000259" key="7">
    <source>
        <dbReference type="Pfam" id="PF00361"/>
    </source>
</evidence>
<dbReference type="NCBIfam" id="NF004446">
    <property type="entry name" value="PRK05777.2-4"/>
    <property type="match status" value="1"/>
</dbReference>
<feature type="transmembrane region" description="Helical" evidence="5">
    <location>
        <begin position="165"/>
        <end position="186"/>
    </location>
</feature>
<dbReference type="STRING" id="255247.ABE41_018975"/>
<feature type="transmembrane region" description="Helical" evidence="5">
    <location>
        <begin position="43"/>
        <end position="62"/>
    </location>
</feature>
<keyword evidence="5" id="KW-1003">Cell membrane</keyword>
<keyword evidence="5" id="KW-0520">NAD</keyword>
<evidence type="ECO:0000256" key="1">
    <source>
        <dbReference type="ARBA" id="ARBA00004651"/>
    </source>
</evidence>
<dbReference type="AlphaFoldDB" id="A0A1B1Z9I1"/>
<dbReference type="PANTHER" id="PTHR22773">
    <property type="entry name" value="NADH DEHYDROGENASE"/>
    <property type="match status" value="1"/>
</dbReference>
<dbReference type="EC" id="7.1.1.-" evidence="5"/>
<comment type="subcellular location">
    <subcellularLocation>
        <location evidence="1 5">Cell membrane</location>
        <topology evidence="1 5">Multi-pass membrane protein</topology>
    </subcellularLocation>
    <subcellularLocation>
        <location evidence="6">Membrane</location>
        <topology evidence="6">Multi-pass membrane protein</topology>
    </subcellularLocation>
</comment>
<evidence type="ECO:0000256" key="6">
    <source>
        <dbReference type="RuleBase" id="RU000320"/>
    </source>
</evidence>
<proteinExistence type="inferred from homology"/>
<feature type="transmembrane region" description="Helical" evidence="5">
    <location>
        <begin position="423"/>
        <end position="449"/>
    </location>
</feature>
<feature type="domain" description="NADH:quinone oxidoreductase/Mrp antiporter transmembrane" evidence="7">
    <location>
        <begin position="130"/>
        <end position="429"/>
    </location>
</feature>
<feature type="transmembrane region" description="Helical" evidence="5">
    <location>
        <begin position="206"/>
        <end position="226"/>
    </location>
</feature>
<accession>A0A1B1Z9I1</accession>